<keyword evidence="1" id="KW-1133">Transmembrane helix</keyword>
<proteinExistence type="predicted"/>
<dbReference type="PATRIC" id="fig|2041.4.peg.2125"/>
<keyword evidence="1" id="KW-0472">Membrane</keyword>
<keyword evidence="1" id="KW-0812">Transmembrane</keyword>
<feature type="transmembrane region" description="Helical" evidence="1">
    <location>
        <begin position="191"/>
        <end position="212"/>
    </location>
</feature>
<evidence type="ECO:0008006" key="4">
    <source>
        <dbReference type="Google" id="ProtNLM"/>
    </source>
</evidence>
<evidence type="ECO:0000313" key="3">
    <source>
        <dbReference type="Proteomes" id="UP000067689"/>
    </source>
</evidence>
<reference evidence="2 3" key="1">
    <citation type="journal article" date="1991" name="Int. J. Syst. Bacteriol.">
        <title>Description of the erythromycin-producing bacterium Arthrobacter sp. strain NRRL B-3381 as Aeromicrobium erythreum gen. nov., sp. nov.</title>
        <authorList>
            <person name="Miller E.S."/>
            <person name="Woese C.R."/>
            <person name="Brenner S."/>
        </authorList>
    </citation>
    <scope>NUCLEOTIDE SEQUENCE [LARGE SCALE GENOMIC DNA]</scope>
    <source>
        <strain evidence="2 3">AR18</strain>
    </source>
</reference>
<dbReference type="EMBL" id="CP011502">
    <property type="protein sequence ID" value="ALX05039.1"/>
    <property type="molecule type" value="Genomic_DNA"/>
</dbReference>
<dbReference type="Pfam" id="PF13398">
    <property type="entry name" value="Peptidase_M50B"/>
    <property type="match status" value="1"/>
</dbReference>
<protein>
    <recommendedName>
        <fullName evidence="4">Integral membrane protein</fullName>
    </recommendedName>
</protein>
<dbReference type="KEGG" id="aer:AERYTH_10165"/>
<feature type="transmembrane region" description="Helical" evidence="1">
    <location>
        <begin position="104"/>
        <end position="136"/>
    </location>
</feature>
<dbReference type="OrthoDB" id="5184455at2"/>
<accession>A0A0U4C257</accession>
<evidence type="ECO:0000256" key="1">
    <source>
        <dbReference type="SAM" id="Phobius"/>
    </source>
</evidence>
<dbReference type="InterPro" id="IPR049500">
    <property type="entry name" value="Peptidase_M50B-like"/>
</dbReference>
<feature type="transmembrane region" description="Helical" evidence="1">
    <location>
        <begin position="70"/>
        <end position="92"/>
    </location>
</feature>
<gene>
    <name evidence="2" type="ORF">AERYTH_10165</name>
</gene>
<sequence length="219" mass="22664">MSPYVPAAVGAALALLPWGWGAGRHVVTLVHEAGHALVAVLTGRRLNGVRLHRDTSGLTTSVGRPTGPGMVATAAAGYLAPSALGLGLLALVSLDRTAWALWTALAVVAGMLVFIRNVFGLLVVGLAGAGVALLVWRTDPAAQGFAAVALSTFLLVGGPRTTVELWSSRRRSRSRTSDADVLARLTPLPAAAWNAGFVLLTLGALVPAWTLLRDLTALR</sequence>
<feature type="transmembrane region" description="Helical" evidence="1">
    <location>
        <begin position="142"/>
        <end position="163"/>
    </location>
</feature>
<name>A0A0U4C257_9ACTN</name>
<organism evidence="2 3">
    <name type="scientific">Aeromicrobium erythreum</name>
    <dbReference type="NCBI Taxonomy" id="2041"/>
    <lineage>
        <taxon>Bacteria</taxon>
        <taxon>Bacillati</taxon>
        <taxon>Actinomycetota</taxon>
        <taxon>Actinomycetes</taxon>
        <taxon>Propionibacteriales</taxon>
        <taxon>Nocardioidaceae</taxon>
        <taxon>Aeromicrobium</taxon>
    </lineage>
</organism>
<dbReference type="STRING" id="2041.AERYTH_10165"/>
<dbReference type="AlphaFoldDB" id="A0A0U4C257"/>
<dbReference type="RefSeq" id="WP_067858077.1">
    <property type="nucleotide sequence ID" value="NZ_CP011502.1"/>
</dbReference>
<dbReference type="Proteomes" id="UP000067689">
    <property type="component" value="Chromosome"/>
</dbReference>
<keyword evidence="3" id="KW-1185">Reference proteome</keyword>
<evidence type="ECO:0000313" key="2">
    <source>
        <dbReference type="EMBL" id="ALX05039.1"/>
    </source>
</evidence>